<evidence type="ECO:0000256" key="2">
    <source>
        <dbReference type="ARBA" id="ARBA00022448"/>
    </source>
</evidence>
<evidence type="ECO:0000256" key="3">
    <source>
        <dbReference type="ARBA" id="ARBA00022475"/>
    </source>
</evidence>
<keyword evidence="5" id="KW-0028">Amino-acid biosynthesis</keyword>
<keyword evidence="9 10" id="KW-0472">Membrane</keyword>
<keyword evidence="6 10" id="KW-0812">Transmembrane</keyword>
<evidence type="ECO:0000256" key="10">
    <source>
        <dbReference type="SAM" id="Phobius"/>
    </source>
</evidence>
<sequence length="251" mass="28855">MLEEIVIAIRAYYEAHNFIVKHKLWKWILIPGVIYAILFGFGIYIFGQSAAHVIDYFFSKTGLKIWLQKEHGSWLRFMFIFGQLILQIILMLLYFSWFKYLFLIAGSPVFAWLSEKTQAIMSNTHYPFNSQKFFKDIVRGIQIALRNMLWQTVYLVSILFLSLVPVVGWATPVLAIFVECYYFGFSMLDYTSERKGLSPAASIDFIGNHKGLATGNGIVFYIMHVAPFVGWVLAPGYAVVAATLSLQQREK</sequence>
<gene>
    <name evidence="11" type="ORF">FW778_10840</name>
</gene>
<dbReference type="PANTHER" id="PTHR37468:SF1">
    <property type="entry name" value="SULFATE TRANSPORTER CYSZ"/>
    <property type="match status" value="1"/>
</dbReference>
<evidence type="ECO:0000313" key="12">
    <source>
        <dbReference type="Proteomes" id="UP000326903"/>
    </source>
</evidence>
<dbReference type="InterPro" id="IPR059112">
    <property type="entry name" value="CysZ/EI24"/>
</dbReference>
<comment type="subcellular location">
    <subcellularLocation>
        <location evidence="1">Membrane</location>
        <topology evidence="1">Multi-pass membrane protein</topology>
    </subcellularLocation>
</comment>
<dbReference type="GO" id="GO:0005886">
    <property type="term" value="C:plasma membrane"/>
    <property type="evidence" value="ECO:0007669"/>
    <property type="project" value="TreeGrafter"/>
</dbReference>
<evidence type="ECO:0000256" key="9">
    <source>
        <dbReference type="ARBA" id="ARBA00023136"/>
    </source>
</evidence>
<dbReference type="AlphaFoldDB" id="A0A5J5IIB6"/>
<accession>A0A5J5IIB6</accession>
<evidence type="ECO:0000256" key="7">
    <source>
        <dbReference type="ARBA" id="ARBA00022989"/>
    </source>
</evidence>
<proteinExistence type="predicted"/>
<evidence type="ECO:0000313" key="11">
    <source>
        <dbReference type="EMBL" id="KAA9039318.1"/>
    </source>
</evidence>
<keyword evidence="4" id="KW-0997">Cell inner membrane</keyword>
<feature type="transmembrane region" description="Helical" evidence="10">
    <location>
        <begin position="218"/>
        <end position="246"/>
    </location>
</feature>
<dbReference type="GO" id="GO:0009675">
    <property type="term" value="F:high-affinity sulfate:proton symporter activity"/>
    <property type="evidence" value="ECO:0007669"/>
    <property type="project" value="TreeGrafter"/>
</dbReference>
<dbReference type="EMBL" id="VYQF01000002">
    <property type="protein sequence ID" value="KAA9039318.1"/>
    <property type="molecule type" value="Genomic_DNA"/>
</dbReference>
<name>A0A5J5IIB6_9BACT</name>
<feature type="transmembrane region" description="Helical" evidence="10">
    <location>
        <begin position="74"/>
        <end position="95"/>
    </location>
</feature>
<feature type="transmembrane region" description="Helical" evidence="10">
    <location>
        <begin position="153"/>
        <end position="178"/>
    </location>
</feature>
<feature type="transmembrane region" description="Helical" evidence="10">
    <location>
        <begin position="27"/>
        <end position="54"/>
    </location>
</feature>
<dbReference type="PANTHER" id="PTHR37468">
    <property type="entry name" value="SULFATE TRANSPORTER CYSZ"/>
    <property type="match status" value="1"/>
</dbReference>
<comment type="caution">
    <text evidence="11">The sequence shown here is derived from an EMBL/GenBank/DDBJ whole genome shotgun (WGS) entry which is preliminary data.</text>
</comment>
<dbReference type="GO" id="GO:0000103">
    <property type="term" value="P:sulfate assimilation"/>
    <property type="evidence" value="ECO:0007669"/>
    <property type="project" value="TreeGrafter"/>
</dbReference>
<dbReference type="RefSeq" id="WP_150414727.1">
    <property type="nucleotide sequence ID" value="NZ_VYQF01000002.1"/>
</dbReference>
<evidence type="ECO:0000256" key="5">
    <source>
        <dbReference type="ARBA" id="ARBA00022605"/>
    </source>
</evidence>
<evidence type="ECO:0000256" key="6">
    <source>
        <dbReference type="ARBA" id="ARBA00022692"/>
    </source>
</evidence>
<dbReference type="Pfam" id="PF07264">
    <property type="entry name" value="EI24"/>
    <property type="match status" value="1"/>
</dbReference>
<organism evidence="11 12">
    <name type="scientific">Ginsengibacter hankyongi</name>
    <dbReference type="NCBI Taxonomy" id="2607284"/>
    <lineage>
        <taxon>Bacteria</taxon>
        <taxon>Pseudomonadati</taxon>
        <taxon>Bacteroidota</taxon>
        <taxon>Chitinophagia</taxon>
        <taxon>Chitinophagales</taxon>
        <taxon>Chitinophagaceae</taxon>
        <taxon>Ginsengibacter</taxon>
    </lineage>
</organism>
<keyword evidence="3" id="KW-1003">Cell membrane</keyword>
<keyword evidence="2" id="KW-0813">Transport</keyword>
<dbReference type="GO" id="GO:0019344">
    <property type="term" value="P:cysteine biosynthetic process"/>
    <property type="evidence" value="ECO:0007669"/>
    <property type="project" value="TreeGrafter"/>
</dbReference>
<dbReference type="InterPro" id="IPR050480">
    <property type="entry name" value="CysZ-like"/>
</dbReference>
<evidence type="ECO:0000256" key="4">
    <source>
        <dbReference type="ARBA" id="ARBA00022519"/>
    </source>
</evidence>
<protein>
    <submittedName>
        <fullName evidence="11">EI24 domain-containing protein</fullName>
    </submittedName>
</protein>
<reference evidence="11 12" key="1">
    <citation type="submission" date="2019-09" db="EMBL/GenBank/DDBJ databases">
        <title>Draft genome sequence of Ginsengibacter sp. BR5-29.</title>
        <authorList>
            <person name="Im W.-T."/>
        </authorList>
    </citation>
    <scope>NUCLEOTIDE SEQUENCE [LARGE SCALE GENOMIC DNA]</scope>
    <source>
        <strain evidence="11 12">BR5-29</strain>
    </source>
</reference>
<keyword evidence="12" id="KW-1185">Reference proteome</keyword>
<evidence type="ECO:0000256" key="8">
    <source>
        <dbReference type="ARBA" id="ARBA00023032"/>
    </source>
</evidence>
<dbReference type="Proteomes" id="UP000326903">
    <property type="component" value="Unassembled WGS sequence"/>
</dbReference>
<keyword evidence="7 10" id="KW-1133">Transmembrane helix</keyword>
<keyword evidence="8" id="KW-0764">Sulfate transport</keyword>
<evidence type="ECO:0000256" key="1">
    <source>
        <dbReference type="ARBA" id="ARBA00004141"/>
    </source>
</evidence>